<dbReference type="GO" id="GO:0000976">
    <property type="term" value="F:transcription cis-regulatory region binding"/>
    <property type="evidence" value="ECO:0007669"/>
    <property type="project" value="TreeGrafter"/>
</dbReference>
<proteinExistence type="predicted"/>
<organism evidence="8">
    <name type="scientific">Opuntia streptacantha</name>
    <name type="common">Prickly pear cactus</name>
    <name type="synonym">Opuntia cardona</name>
    <dbReference type="NCBI Taxonomy" id="393608"/>
    <lineage>
        <taxon>Eukaryota</taxon>
        <taxon>Viridiplantae</taxon>
        <taxon>Streptophyta</taxon>
        <taxon>Embryophyta</taxon>
        <taxon>Tracheophyta</taxon>
        <taxon>Spermatophyta</taxon>
        <taxon>Magnoliopsida</taxon>
        <taxon>eudicotyledons</taxon>
        <taxon>Gunneridae</taxon>
        <taxon>Pentapetalae</taxon>
        <taxon>Caryophyllales</taxon>
        <taxon>Cactineae</taxon>
        <taxon>Cactaceae</taxon>
        <taxon>Opuntioideae</taxon>
        <taxon>Opuntia</taxon>
    </lineage>
</organism>
<dbReference type="PANTHER" id="PTHR32096:SF133">
    <property type="entry name" value="WRKY TRANSCRIPTION FACTOR 41-RELATED"/>
    <property type="match status" value="1"/>
</dbReference>
<dbReference type="InterPro" id="IPR036576">
    <property type="entry name" value="WRKY_dom_sf"/>
</dbReference>
<feature type="domain" description="WRKY" evidence="7">
    <location>
        <begin position="134"/>
        <end position="158"/>
    </location>
</feature>
<evidence type="ECO:0000256" key="4">
    <source>
        <dbReference type="ARBA" id="ARBA00023163"/>
    </source>
</evidence>
<protein>
    <recommendedName>
        <fullName evidence="7">WRKY domain-containing protein</fullName>
    </recommendedName>
</protein>
<keyword evidence="3" id="KW-0238">DNA-binding</keyword>
<dbReference type="PANTHER" id="PTHR32096">
    <property type="entry name" value="WRKY TRANSCRIPTION FACTOR 30-RELATED-RELATED"/>
    <property type="match status" value="1"/>
</dbReference>
<name>A0A7C9F2I5_OPUST</name>
<dbReference type="Pfam" id="PF03106">
    <property type="entry name" value="WRKY"/>
    <property type="match status" value="1"/>
</dbReference>
<reference evidence="8" key="2">
    <citation type="submission" date="2020-07" db="EMBL/GenBank/DDBJ databases">
        <authorList>
            <person name="Vera ALvarez R."/>
            <person name="Arias-Moreno D.M."/>
            <person name="Jimenez-Jacinto V."/>
            <person name="Jimenez-Bremont J.F."/>
            <person name="Swaminathan K."/>
            <person name="Moose S.P."/>
            <person name="Guerrero-Gonzalez M.L."/>
            <person name="Marino-Ramirez L."/>
            <person name="Landsman D."/>
            <person name="Rodriguez-Kessler M."/>
            <person name="Delgado-Sanchez P."/>
        </authorList>
    </citation>
    <scope>NUCLEOTIDE SEQUENCE</scope>
    <source>
        <tissue evidence="8">Cladode</tissue>
    </source>
</reference>
<dbReference type="InterPro" id="IPR003657">
    <property type="entry name" value="WRKY_dom"/>
</dbReference>
<evidence type="ECO:0000259" key="7">
    <source>
        <dbReference type="PROSITE" id="PS50811"/>
    </source>
</evidence>
<dbReference type="GO" id="GO:0003700">
    <property type="term" value="F:DNA-binding transcription factor activity"/>
    <property type="evidence" value="ECO:0007669"/>
    <property type="project" value="InterPro"/>
</dbReference>
<feature type="region of interest" description="Disordered" evidence="6">
    <location>
        <begin position="81"/>
        <end position="114"/>
    </location>
</feature>
<dbReference type="SUPFAM" id="SSF118290">
    <property type="entry name" value="WRKY DNA-binding domain"/>
    <property type="match status" value="1"/>
</dbReference>
<evidence type="ECO:0000256" key="1">
    <source>
        <dbReference type="ARBA" id="ARBA00004123"/>
    </source>
</evidence>
<evidence type="ECO:0000256" key="2">
    <source>
        <dbReference type="ARBA" id="ARBA00023015"/>
    </source>
</evidence>
<evidence type="ECO:0000256" key="5">
    <source>
        <dbReference type="ARBA" id="ARBA00023242"/>
    </source>
</evidence>
<evidence type="ECO:0000256" key="6">
    <source>
        <dbReference type="SAM" id="MobiDB-lite"/>
    </source>
</evidence>
<keyword evidence="5" id="KW-0539">Nucleus</keyword>
<dbReference type="AlphaFoldDB" id="A0A7C9F2I5"/>
<dbReference type="PROSITE" id="PS50811">
    <property type="entry name" value="WRKY"/>
    <property type="match status" value="1"/>
</dbReference>
<keyword evidence="4" id="KW-0804">Transcription</keyword>
<dbReference type="InterPro" id="IPR044810">
    <property type="entry name" value="WRKY_plant"/>
</dbReference>
<feature type="compositionally biased region" description="Basic residues" evidence="6">
    <location>
        <begin position="105"/>
        <end position="114"/>
    </location>
</feature>
<dbReference type="GO" id="GO:0005634">
    <property type="term" value="C:nucleus"/>
    <property type="evidence" value="ECO:0007669"/>
    <property type="project" value="UniProtKB-SubCell"/>
</dbReference>
<accession>A0A7C9F2I5</accession>
<evidence type="ECO:0000313" key="8">
    <source>
        <dbReference type="EMBL" id="MBA4677905.1"/>
    </source>
</evidence>
<comment type="subcellular location">
    <subcellularLocation>
        <location evidence="1">Nucleus</location>
    </subcellularLocation>
</comment>
<sequence length="158" mass="17933">MEGSSLMDQKAVMIKELVRGIELAEQLRMRMLVSSTDNHISSRDDDQALNHLLVDKMLSVFDKSISLAKVLSFTHELHQLHSESPHSQAHRSPGSEDSSHDLRLSKKRKKVPPRIKWVRVDPGGSVSVPGAPPDDGYSWRKYGQKDILKAKHPRLQYF</sequence>
<keyword evidence="2" id="KW-0805">Transcription regulation</keyword>
<feature type="compositionally biased region" description="Basic and acidic residues" evidence="6">
    <location>
        <begin position="93"/>
        <end position="104"/>
    </location>
</feature>
<dbReference type="EMBL" id="GISG01276941">
    <property type="protein sequence ID" value="MBA4677905.1"/>
    <property type="molecule type" value="Transcribed_RNA"/>
</dbReference>
<dbReference type="Gene3D" id="2.20.25.80">
    <property type="entry name" value="WRKY domain"/>
    <property type="match status" value="1"/>
</dbReference>
<reference evidence="8" key="1">
    <citation type="journal article" date="2013" name="J. Plant Res.">
        <title>Effect of fungi and light on seed germination of three Opuntia species from semiarid lands of central Mexico.</title>
        <authorList>
            <person name="Delgado-Sanchez P."/>
            <person name="Jimenez-Bremont J.F."/>
            <person name="Guerrero-Gonzalez Mde L."/>
            <person name="Flores J."/>
        </authorList>
    </citation>
    <scope>NUCLEOTIDE SEQUENCE</scope>
    <source>
        <tissue evidence="8">Cladode</tissue>
    </source>
</reference>
<evidence type="ECO:0000256" key="3">
    <source>
        <dbReference type="ARBA" id="ARBA00023125"/>
    </source>
</evidence>